<sequence length="400" mass="44186">MSDEERTKWLRRSYTRSIPTTLRSLKQLEESAADAEAQWHELAKSLVSTTEGEGEGEREEEVPMEIRREISRKAEAFASQLKAVMQELTAQMGRAANLGLDTQTFEQYCVWAAATSQSSLSDVGLVDEDRRSCELLARVCMLCLCVSVVIGDLELLVSTMSFAESHRLVERYTRDISYCGNGGCNGILRSNVACTFFLGCPHDGATRLPDGDVLSACILLYCLFTQSGKAATIATSLTAQGASLHALETASESEGVLDSSALYRMSFLHTVLQMLSWVEGEDFPRIHRCLVGGFHTEDGTRVPLPPLISLFISVMLHMIVRRRLVDARLHDAFRPVINVEAPAGGDGGRSVRVQAPYSLGELYDSCRGRFLGLCFAIQRDCMSVSGPWPLPTTVYEKLFY</sequence>
<name>F9W6X4_TRYCI</name>
<reference evidence="1 2" key="2">
    <citation type="journal article" date="2012" name="Proc. Natl. Acad. Sci. U.S.A.">
        <title>Antigenic diversity is generated by distinct evolutionary mechanisms in African trypanosome species.</title>
        <authorList>
            <person name="Jackson A.P."/>
            <person name="Berry A."/>
            <person name="Aslett M."/>
            <person name="Allison H.C."/>
            <person name="Burton P."/>
            <person name="Vavrova-Anderson J."/>
            <person name="Brown R."/>
            <person name="Browne H."/>
            <person name="Corton N."/>
            <person name="Hauser H."/>
            <person name="Gamble J."/>
            <person name="Gilderthorp R."/>
            <person name="Marcello L."/>
            <person name="McQuillan J."/>
            <person name="Otto T.D."/>
            <person name="Quail M.A."/>
            <person name="Sanders M.J."/>
            <person name="van Tonder A."/>
            <person name="Ginger M.L."/>
            <person name="Field M.C."/>
            <person name="Barry J.D."/>
            <person name="Hertz-Fowler C."/>
            <person name="Berriman M."/>
        </authorList>
    </citation>
    <scope>NUCLEOTIDE SEQUENCE [LARGE SCALE GENOMIC DNA]</scope>
    <source>
        <strain evidence="1 2">IL3000</strain>
    </source>
</reference>
<dbReference type="AlphaFoldDB" id="F9W6X4"/>
<reference evidence="2" key="1">
    <citation type="submission" date="2011-07" db="EMBL/GenBank/DDBJ databases">
        <title>Divergent evolution of antigenic variation in African trypanosomes.</title>
        <authorList>
            <person name="Jackson A.P."/>
            <person name="Berry A."/>
            <person name="Allison H.C."/>
            <person name="Burton P."/>
            <person name="Anderson J."/>
            <person name="Aslett M."/>
            <person name="Brown R."/>
            <person name="Corton N."/>
            <person name="Harris D."/>
            <person name="Hauser H."/>
            <person name="Gamble J."/>
            <person name="Gilderthorp R."/>
            <person name="McQuillan J."/>
            <person name="Quail M.A."/>
            <person name="Sanders M."/>
            <person name="Van Tonder A."/>
            <person name="Ginger M.L."/>
            <person name="Donelson J.E."/>
            <person name="Field M.C."/>
            <person name="Barry J.D."/>
            <person name="Berriman M."/>
            <person name="Hertz-Fowler C."/>
        </authorList>
    </citation>
    <scope>NUCLEOTIDE SEQUENCE [LARGE SCALE GENOMIC DNA]</scope>
    <source>
        <strain evidence="2">IL3000</strain>
    </source>
</reference>
<dbReference type="Proteomes" id="UP000000702">
    <property type="component" value="Unassembled WGS sequence"/>
</dbReference>
<comment type="caution">
    <text evidence="1">The sequence shown here is derived from an EMBL/GenBank/DDBJ whole genome shotgun (WGS) entry which is preliminary data.</text>
</comment>
<keyword evidence="2" id="KW-1185">Reference proteome</keyword>
<dbReference type="EMBL" id="CAEQ01000944">
    <property type="protein sequence ID" value="CCD12931.1"/>
    <property type="molecule type" value="Genomic_DNA"/>
</dbReference>
<protein>
    <submittedName>
        <fullName evidence="1">WGS project CAEQ00000000 data, annotated contig 1532</fullName>
    </submittedName>
</protein>
<proteinExistence type="predicted"/>
<gene>
    <name evidence="1" type="ORF">TCIL3000_0_37520</name>
</gene>
<dbReference type="VEuPathDB" id="TriTrypDB:TcIL3000_0_37520"/>
<organism evidence="1 2">
    <name type="scientific">Trypanosoma congolense (strain IL3000)</name>
    <dbReference type="NCBI Taxonomy" id="1068625"/>
    <lineage>
        <taxon>Eukaryota</taxon>
        <taxon>Discoba</taxon>
        <taxon>Euglenozoa</taxon>
        <taxon>Kinetoplastea</taxon>
        <taxon>Metakinetoplastina</taxon>
        <taxon>Trypanosomatida</taxon>
        <taxon>Trypanosomatidae</taxon>
        <taxon>Trypanosoma</taxon>
        <taxon>Nannomonas</taxon>
    </lineage>
</organism>
<evidence type="ECO:0000313" key="2">
    <source>
        <dbReference type="Proteomes" id="UP000000702"/>
    </source>
</evidence>
<accession>F9W6X4</accession>
<evidence type="ECO:0000313" key="1">
    <source>
        <dbReference type="EMBL" id="CCD12931.1"/>
    </source>
</evidence>
<dbReference type="OMA" id="DTVVHRQ"/>